<gene>
    <name evidence="15" type="primary">mutY</name>
    <name evidence="15" type="ORF">ACFSB2_26320</name>
</gene>
<dbReference type="InterPro" id="IPR029119">
    <property type="entry name" value="MutY_C"/>
</dbReference>
<comment type="caution">
    <text evidence="15">The sequence shown here is derived from an EMBL/GenBank/DDBJ whole genome shotgun (WGS) entry which is preliminary data.</text>
</comment>
<keyword evidence="5" id="KW-0004">4Fe-4S</keyword>
<keyword evidence="9 13" id="KW-0408">Iron</keyword>
<organism evidence="15 16">
    <name type="scientific">Alicyclobacillus fodiniaquatilis</name>
    <dbReference type="NCBI Taxonomy" id="1661150"/>
    <lineage>
        <taxon>Bacteria</taxon>
        <taxon>Bacillati</taxon>
        <taxon>Bacillota</taxon>
        <taxon>Bacilli</taxon>
        <taxon>Bacillales</taxon>
        <taxon>Alicyclobacillaceae</taxon>
        <taxon>Alicyclobacillus</taxon>
    </lineage>
</organism>
<keyword evidence="7 13" id="KW-0227">DNA damage</keyword>
<dbReference type="InterPro" id="IPR044298">
    <property type="entry name" value="MIG/MutY"/>
</dbReference>
<evidence type="ECO:0000256" key="1">
    <source>
        <dbReference type="ARBA" id="ARBA00000843"/>
    </source>
</evidence>
<keyword evidence="16" id="KW-1185">Reference proteome</keyword>
<accession>A0ABW4JTI7</accession>
<evidence type="ECO:0000256" key="3">
    <source>
        <dbReference type="ARBA" id="ARBA00012045"/>
    </source>
</evidence>
<dbReference type="InterPro" id="IPR003265">
    <property type="entry name" value="HhH-GPD_domain"/>
</dbReference>
<comment type="function">
    <text evidence="13">Adenine glycosylase active on G-A mispairs.</text>
</comment>
<dbReference type="PANTHER" id="PTHR42944:SF1">
    <property type="entry name" value="ADENINE DNA GLYCOSYLASE"/>
    <property type="match status" value="1"/>
</dbReference>
<dbReference type="InterPro" id="IPR005760">
    <property type="entry name" value="A/G_AdeGlyc_MutY"/>
</dbReference>
<sequence>MFSVAGFGLVCNQSESLDEFGHKLVLWYEAHHRALPWRQTSDPYRILVSETMLQQTRVETVIPYYHRFLERFPDISSLAAAEESDVLKLWQGLGYYSRARNLQRAAKAVCEQHGGEIPADAELVRALPGVGPYTTGAVMSIAFNQPVAAVDGNVLRVMARYLGIEEPIDEARVKLDIEKQVQQMVEGSVPRLFTQALMELGAVVCTPKRVQCLVCPVRDGCVATATGRTAELPRRKPKKARKQYAIMALWLEQDGHLLVEQRPDTGLLADMWQLPMVEMTASKATADNLLLAAERRLATLLDVDTDAVVVRETPDGEAAQKFVQIATARHIFTHLEWDVSVLRPVGLHNVRLSQSETGALRFVPLADLKKLVWPKVYENILHEVLDIDVAH</sequence>
<evidence type="ECO:0000256" key="7">
    <source>
        <dbReference type="ARBA" id="ARBA00022763"/>
    </source>
</evidence>
<dbReference type="SUPFAM" id="SSF48150">
    <property type="entry name" value="DNA-glycosylase"/>
    <property type="match status" value="1"/>
</dbReference>
<dbReference type="Pfam" id="PF14815">
    <property type="entry name" value="NUDIX_4"/>
    <property type="match status" value="1"/>
</dbReference>
<dbReference type="EC" id="3.2.2.31" evidence="3 13"/>
<keyword evidence="12 13" id="KW-0326">Glycosidase</keyword>
<dbReference type="PANTHER" id="PTHR42944">
    <property type="entry name" value="ADENINE DNA GLYCOSYLASE"/>
    <property type="match status" value="1"/>
</dbReference>
<dbReference type="Gene3D" id="1.10.340.30">
    <property type="entry name" value="Hypothetical protein, domain 2"/>
    <property type="match status" value="1"/>
</dbReference>
<dbReference type="Gene3D" id="1.10.1670.10">
    <property type="entry name" value="Helix-hairpin-Helix base-excision DNA repair enzymes (C-terminal)"/>
    <property type="match status" value="1"/>
</dbReference>
<comment type="cofactor">
    <cofactor evidence="13">
        <name>[4Fe-4S] cluster</name>
        <dbReference type="ChEBI" id="CHEBI:49883"/>
    </cofactor>
    <text evidence="13">Binds 1 [4Fe-4S] cluster.</text>
</comment>
<evidence type="ECO:0000256" key="8">
    <source>
        <dbReference type="ARBA" id="ARBA00022801"/>
    </source>
</evidence>
<evidence type="ECO:0000313" key="15">
    <source>
        <dbReference type="EMBL" id="MFD1678187.1"/>
    </source>
</evidence>
<evidence type="ECO:0000256" key="4">
    <source>
        <dbReference type="ARBA" id="ARBA00022023"/>
    </source>
</evidence>
<protein>
    <recommendedName>
        <fullName evidence="4 13">Adenine DNA glycosylase</fullName>
        <ecNumber evidence="3 13">3.2.2.31</ecNumber>
    </recommendedName>
</protein>
<feature type="domain" description="HhH-GPD" evidence="14">
    <location>
        <begin position="52"/>
        <end position="203"/>
    </location>
</feature>
<comment type="similarity">
    <text evidence="2 13">Belongs to the Nth/MutY family.</text>
</comment>
<evidence type="ECO:0000256" key="11">
    <source>
        <dbReference type="ARBA" id="ARBA00023204"/>
    </source>
</evidence>
<dbReference type="NCBIfam" id="TIGR01084">
    <property type="entry name" value="mutY"/>
    <property type="match status" value="1"/>
</dbReference>
<dbReference type="CDD" id="cd00056">
    <property type="entry name" value="ENDO3c"/>
    <property type="match status" value="1"/>
</dbReference>
<dbReference type="GO" id="GO:0000701">
    <property type="term" value="F:purine-specific mismatch base pair DNA N-glycosylase activity"/>
    <property type="evidence" value="ECO:0007669"/>
    <property type="project" value="UniProtKB-EC"/>
</dbReference>
<dbReference type="SMART" id="SM00478">
    <property type="entry name" value="ENDO3c"/>
    <property type="match status" value="1"/>
</dbReference>
<evidence type="ECO:0000256" key="6">
    <source>
        <dbReference type="ARBA" id="ARBA00022723"/>
    </source>
</evidence>
<proteinExistence type="inferred from homology"/>
<keyword evidence="6" id="KW-0479">Metal-binding</keyword>
<keyword evidence="8 15" id="KW-0378">Hydrolase</keyword>
<dbReference type="Pfam" id="PF00730">
    <property type="entry name" value="HhH-GPD"/>
    <property type="match status" value="1"/>
</dbReference>
<dbReference type="SUPFAM" id="SSF55811">
    <property type="entry name" value="Nudix"/>
    <property type="match status" value="1"/>
</dbReference>
<keyword evidence="10" id="KW-0411">Iron-sulfur</keyword>
<evidence type="ECO:0000256" key="5">
    <source>
        <dbReference type="ARBA" id="ARBA00022485"/>
    </source>
</evidence>
<evidence type="ECO:0000256" key="12">
    <source>
        <dbReference type="ARBA" id="ARBA00023295"/>
    </source>
</evidence>
<dbReference type="InterPro" id="IPR023170">
    <property type="entry name" value="HhH_base_excis_C"/>
</dbReference>
<comment type="catalytic activity">
    <reaction evidence="1 13">
        <text>Hydrolyzes free adenine bases from 7,8-dihydro-8-oxoguanine:adenine mismatched double-stranded DNA, leaving an apurinic site.</text>
        <dbReference type="EC" id="3.2.2.31"/>
    </reaction>
</comment>
<dbReference type="RefSeq" id="WP_377946211.1">
    <property type="nucleotide sequence ID" value="NZ_JBHUCX010000102.1"/>
</dbReference>
<reference evidence="16" key="1">
    <citation type="journal article" date="2019" name="Int. J. Syst. Evol. Microbiol.">
        <title>The Global Catalogue of Microorganisms (GCM) 10K type strain sequencing project: providing services to taxonomists for standard genome sequencing and annotation.</title>
        <authorList>
            <consortium name="The Broad Institute Genomics Platform"/>
            <consortium name="The Broad Institute Genome Sequencing Center for Infectious Disease"/>
            <person name="Wu L."/>
            <person name="Ma J."/>
        </authorList>
    </citation>
    <scope>NUCLEOTIDE SEQUENCE [LARGE SCALE GENOMIC DNA]</scope>
    <source>
        <strain evidence="16">CGMCC 1.12286</strain>
    </source>
</reference>
<dbReference type="InterPro" id="IPR015797">
    <property type="entry name" value="NUDIX_hydrolase-like_dom_sf"/>
</dbReference>
<evidence type="ECO:0000313" key="16">
    <source>
        <dbReference type="Proteomes" id="UP001597079"/>
    </source>
</evidence>
<evidence type="ECO:0000256" key="13">
    <source>
        <dbReference type="RuleBase" id="RU365096"/>
    </source>
</evidence>
<dbReference type="Gene3D" id="3.90.79.10">
    <property type="entry name" value="Nucleoside Triphosphate Pyrophosphohydrolase"/>
    <property type="match status" value="1"/>
</dbReference>
<dbReference type="CDD" id="cd03431">
    <property type="entry name" value="NUDIX_DNA_Glycosylase_C-MutY"/>
    <property type="match status" value="1"/>
</dbReference>
<dbReference type="EMBL" id="JBHUCX010000102">
    <property type="protein sequence ID" value="MFD1678187.1"/>
    <property type="molecule type" value="Genomic_DNA"/>
</dbReference>
<evidence type="ECO:0000256" key="2">
    <source>
        <dbReference type="ARBA" id="ARBA00008343"/>
    </source>
</evidence>
<evidence type="ECO:0000256" key="9">
    <source>
        <dbReference type="ARBA" id="ARBA00023004"/>
    </source>
</evidence>
<keyword evidence="11" id="KW-0234">DNA repair</keyword>
<name>A0ABW4JTI7_9BACL</name>
<dbReference type="Proteomes" id="UP001597079">
    <property type="component" value="Unassembled WGS sequence"/>
</dbReference>
<evidence type="ECO:0000259" key="14">
    <source>
        <dbReference type="SMART" id="SM00478"/>
    </source>
</evidence>
<evidence type="ECO:0000256" key="10">
    <source>
        <dbReference type="ARBA" id="ARBA00023014"/>
    </source>
</evidence>
<dbReference type="InterPro" id="IPR011257">
    <property type="entry name" value="DNA_glycosylase"/>
</dbReference>